<feature type="region of interest" description="Disordered" evidence="1">
    <location>
        <begin position="123"/>
        <end position="152"/>
    </location>
</feature>
<protein>
    <recommendedName>
        <fullName evidence="4">Chalcone isomerase domain-containing protein</fullName>
    </recommendedName>
</protein>
<dbReference type="EMBL" id="ML014590">
    <property type="protein sequence ID" value="RKO98227.1"/>
    <property type="molecule type" value="Genomic_DNA"/>
</dbReference>
<keyword evidence="3" id="KW-1185">Reference proteome</keyword>
<evidence type="ECO:0000256" key="1">
    <source>
        <dbReference type="SAM" id="MobiDB-lite"/>
    </source>
</evidence>
<evidence type="ECO:0008006" key="4">
    <source>
        <dbReference type="Google" id="ProtNLM"/>
    </source>
</evidence>
<organism evidence="2 3">
    <name type="scientific">Caulochytrium protostelioides</name>
    <dbReference type="NCBI Taxonomy" id="1555241"/>
    <lineage>
        <taxon>Eukaryota</taxon>
        <taxon>Fungi</taxon>
        <taxon>Fungi incertae sedis</taxon>
        <taxon>Chytridiomycota</taxon>
        <taxon>Chytridiomycota incertae sedis</taxon>
        <taxon>Chytridiomycetes</taxon>
        <taxon>Caulochytriales</taxon>
        <taxon>Caulochytriaceae</taxon>
        <taxon>Caulochytrium</taxon>
    </lineage>
</organism>
<evidence type="ECO:0000313" key="2">
    <source>
        <dbReference type="EMBL" id="RKO98227.1"/>
    </source>
</evidence>
<dbReference type="InterPro" id="IPR016088">
    <property type="entry name" value="Chalcone_isomerase_3-sand"/>
</dbReference>
<feature type="non-terminal residue" evidence="2">
    <location>
        <position position="256"/>
    </location>
</feature>
<dbReference type="AlphaFoldDB" id="A0A4V1ITU0"/>
<proteinExistence type="predicted"/>
<reference evidence="3" key="1">
    <citation type="journal article" date="2018" name="Nat. Microbiol.">
        <title>Leveraging single-cell genomics to expand the fungal tree of life.</title>
        <authorList>
            <person name="Ahrendt S.R."/>
            <person name="Quandt C.A."/>
            <person name="Ciobanu D."/>
            <person name="Clum A."/>
            <person name="Salamov A."/>
            <person name="Andreopoulos B."/>
            <person name="Cheng J.F."/>
            <person name="Woyke T."/>
            <person name="Pelin A."/>
            <person name="Henrissat B."/>
            <person name="Reynolds N.K."/>
            <person name="Benny G.L."/>
            <person name="Smith M.E."/>
            <person name="James T.Y."/>
            <person name="Grigoriev I.V."/>
        </authorList>
    </citation>
    <scope>NUCLEOTIDE SEQUENCE [LARGE SCALE GENOMIC DNA]</scope>
    <source>
        <strain evidence="3">ATCC 52028</strain>
    </source>
</reference>
<accession>A0A4V1ITU0</accession>
<dbReference type="Proteomes" id="UP000274922">
    <property type="component" value="Unassembled WGS sequence"/>
</dbReference>
<dbReference type="Gene3D" id="3.50.70.10">
    <property type="match status" value="1"/>
</dbReference>
<feature type="compositionally biased region" description="Low complexity" evidence="1">
    <location>
        <begin position="135"/>
        <end position="150"/>
    </location>
</feature>
<gene>
    <name evidence="2" type="ORF">CXG81DRAFT_21525</name>
</gene>
<evidence type="ECO:0000313" key="3">
    <source>
        <dbReference type="Proteomes" id="UP000274922"/>
    </source>
</evidence>
<name>A0A4V1ITU0_9FUNG</name>
<sequence length="256" mass="26347">MTGRLPFAAARRPLRPWTPCRGFLPLVPRRPIHGSAAAATAATTTGTAAMSRAMKATGAALGLGAALAVGFHLGYTPMASAPGTVYADAMPARSAYAVTNETVTEPDSGIHVPLSIHCAAPPVTAAAESPEDARASASSAPAPSGSAAPSWWQRWTGSADSTSAAAAAVTKADAATHGDFTRLLGTGVRRVTLFRVQVYAAALYTDAPTYARLTAQFRRVLQSTQQPPQPLTTVPGADAGHPLHTATREGNLALWI</sequence>